<dbReference type="EMBL" id="JAPQKS010000002">
    <property type="protein sequence ID" value="KAJ5246955.1"/>
    <property type="molecule type" value="Genomic_DNA"/>
</dbReference>
<proteinExistence type="predicted"/>
<name>A0A9W9TX54_9EURO</name>
<evidence type="ECO:0000313" key="3">
    <source>
        <dbReference type="EMBL" id="KAJ5246955.1"/>
    </source>
</evidence>
<dbReference type="GeneID" id="83198538"/>
<feature type="transmembrane region" description="Helical" evidence="2">
    <location>
        <begin position="44"/>
        <end position="63"/>
    </location>
</feature>
<feature type="region of interest" description="Disordered" evidence="1">
    <location>
        <begin position="74"/>
        <end position="103"/>
    </location>
</feature>
<keyword evidence="2" id="KW-0472">Membrane</keyword>
<dbReference type="OrthoDB" id="8062037at2759"/>
<feature type="compositionally biased region" description="Polar residues" evidence="1">
    <location>
        <begin position="234"/>
        <end position="243"/>
    </location>
</feature>
<reference evidence="3" key="2">
    <citation type="journal article" date="2023" name="IMA Fungus">
        <title>Comparative genomic study of the Penicillium genus elucidates a diverse pangenome and 15 lateral gene transfer events.</title>
        <authorList>
            <person name="Petersen C."/>
            <person name="Sorensen T."/>
            <person name="Nielsen M.R."/>
            <person name="Sondergaard T.E."/>
            <person name="Sorensen J.L."/>
            <person name="Fitzpatrick D.A."/>
            <person name="Frisvad J.C."/>
            <person name="Nielsen K.L."/>
        </authorList>
    </citation>
    <scope>NUCLEOTIDE SEQUENCE</scope>
    <source>
        <strain evidence="3">IBT 19713</strain>
    </source>
</reference>
<keyword evidence="2" id="KW-0812">Transmembrane</keyword>
<dbReference type="AlphaFoldDB" id="A0A9W9TX54"/>
<keyword evidence="2" id="KW-1133">Transmembrane helix</keyword>
<evidence type="ECO:0000256" key="2">
    <source>
        <dbReference type="SAM" id="Phobius"/>
    </source>
</evidence>
<feature type="compositionally biased region" description="Polar residues" evidence="1">
    <location>
        <begin position="81"/>
        <end position="94"/>
    </location>
</feature>
<dbReference type="RefSeq" id="XP_058334376.1">
    <property type="nucleotide sequence ID" value="XM_058471235.1"/>
</dbReference>
<dbReference type="Proteomes" id="UP001150941">
    <property type="component" value="Unassembled WGS sequence"/>
</dbReference>
<protein>
    <submittedName>
        <fullName evidence="3">Uncharacterized protein</fullName>
    </submittedName>
</protein>
<keyword evidence="4" id="KW-1185">Reference proteome</keyword>
<evidence type="ECO:0000256" key="1">
    <source>
        <dbReference type="SAM" id="MobiDB-lite"/>
    </source>
</evidence>
<sequence>MLRLRQQLRVQIRPSRFHSGPRRPLTPSPTVRHVRFKRPWLRSFMFRTLFAAAAFYLWSSYLLRFEDDADDTDTLLPGQVSEASSPREATSTRQNSREDEHNEEGPVFIPLTWSWLEEGELYRSSDPEWQEFLAALVLQAASEQLSQVLGGPISLTGFWLISDDGVAWVTRPIEPDVGDRLETLMKPVHVVLAMKDASLILVRRQIARLRGDSPHPLEVLFGGQVSPKNGGLTPLSSNESPKLQPSMKEEPSEVQHSKDISLHSSFIISLLQRLPLPDLGPGSDLHLASVAFQARLKDYRAQRARTPRRGTFFIAGPVGLKGPNGFCRFEVRGEYDPAKPGWRTIEMKLRDVNFRKQRPLR</sequence>
<accession>A0A9W9TX54</accession>
<gene>
    <name evidence="3" type="ORF">N7468_001938</name>
</gene>
<reference evidence="3" key="1">
    <citation type="submission" date="2022-11" db="EMBL/GenBank/DDBJ databases">
        <authorList>
            <person name="Petersen C."/>
        </authorList>
    </citation>
    <scope>NUCLEOTIDE SEQUENCE</scope>
    <source>
        <strain evidence="3">IBT 19713</strain>
    </source>
</reference>
<organism evidence="3 4">
    <name type="scientific">Penicillium chermesinum</name>
    <dbReference type="NCBI Taxonomy" id="63820"/>
    <lineage>
        <taxon>Eukaryota</taxon>
        <taxon>Fungi</taxon>
        <taxon>Dikarya</taxon>
        <taxon>Ascomycota</taxon>
        <taxon>Pezizomycotina</taxon>
        <taxon>Eurotiomycetes</taxon>
        <taxon>Eurotiomycetidae</taxon>
        <taxon>Eurotiales</taxon>
        <taxon>Aspergillaceae</taxon>
        <taxon>Penicillium</taxon>
    </lineage>
</organism>
<evidence type="ECO:0000313" key="4">
    <source>
        <dbReference type="Proteomes" id="UP001150941"/>
    </source>
</evidence>
<comment type="caution">
    <text evidence="3">The sequence shown here is derived from an EMBL/GenBank/DDBJ whole genome shotgun (WGS) entry which is preliminary data.</text>
</comment>
<feature type="region of interest" description="Disordered" evidence="1">
    <location>
        <begin position="223"/>
        <end position="253"/>
    </location>
</feature>